<dbReference type="Pfam" id="PF20151">
    <property type="entry name" value="DUF6533"/>
    <property type="match status" value="1"/>
</dbReference>
<dbReference type="Proteomes" id="UP000054279">
    <property type="component" value="Unassembled WGS sequence"/>
</dbReference>
<organism evidence="3 4">
    <name type="scientific">Sphaerobolus stellatus (strain SS14)</name>
    <dbReference type="NCBI Taxonomy" id="990650"/>
    <lineage>
        <taxon>Eukaryota</taxon>
        <taxon>Fungi</taxon>
        <taxon>Dikarya</taxon>
        <taxon>Basidiomycota</taxon>
        <taxon>Agaricomycotina</taxon>
        <taxon>Agaricomycetes</taxon>
        <taxon>Phallomycetidae</taxon>
        <taxon>Geastrales</taxon>
        <taxon>Sphaerobolaceae</taxon>
        <taxon>Sphaerobolus</taxon>
    </lineage>
</organism>
<reference evidence="3 4" key="1">
    <citation type="submission" date="2014-06" db="EMBL/GenBank/DDBJ databases">
        <title>Evolutionary Origins and Diversification of the Mycorrhizal Mutualists.</title>
        <authorList>
            <consortium name="DOE Joint Genome Institute"/>
            <consortium name="Mycorrhizal Genomics Consortium"/>
            <person name="Kohler A."/>
            <person name="Kuo A."/>
            <person name="Nagy L.G."/>
            <person name="Floudas D."/>
            <person name="Copeland A."/>
            <person name="Barry K.W."/>
            <person name="Cichocki N."/>
            <person name="Veneault-Fourrey C."/>
            <person name="LaButti K."/>
            <person name="Lindquist E.A."/>
            <person name="Lipzen A."/>
            <person name="Lundell T."/>
            <person name="Morin E."/>
            <person name="Murat C."/>
            <person name="Riley R."/>
            <person name="Ohm R."/>
            <person name="Sun H."/>
            <person name="Tunlid A."/>
            <person name="Henrissat B."/>
            <person name="Grigoriev I.V."/>
            <person name="Hibbett D.S."/>
            <person name="Martin F."/>
        </authorList>
    </citation>
    <scope>NUCLEOTIDE SEQUENCE [LARGE SCALE GENOMIC DNA]</scope>
    <source>
        <strain evidence="3 4">SS14</strain>
    </source>
</reference>
<feature type="domain" description="DUF6533" evidence="2">
    <location>
        <begin position="32"/>
        <end position="78"/>
    </location>
</feature>
<accession>A0A0C9ULH4</accession>
<evidence type="ECO:0000259" key="2">
    <source>
        <dbReference type="Pfam" id="PF20151"/>
    </source>
</evidence>
<protein>
    <recommendedName>
        <fullName evidence="2">DUF6533 domain-containing protein</fullName>
    </recommendedName>
</protein>
<dbReference type="EMBL" id="KN837185">
    <property type="protein sequence ID" value="KIJ35734.1"/>
    <property type="molecule type" value="Genomic_DNA"/>
</dbReference>
<proteinExistence type="predicted"/>
<dbReference type="OrthoDB" id="3349377at2759"/>
<sequence>MSMSSDPAITAILQQAIDQVIGPLTQLRATNYATAAVFTILLYDILLTLSREVEYIWKWVTSWTLPKTLYIIARYGGVVDVGLQLFGGSKHTTKSFNQKVFANHFAGSSPQTLQPSNFPSCQAYIWWIALYAILPPFYRCITQYPSLPGRGNATVAEWVVNVILMLRVHALYGRRQRFLIALISIVTIQIGCELWATVKSAIQASSHVLPSNPLLPIPGCLFGSDGSSSWQFTLVAWYAATKIGCSYKFYENAQTTGEYAGFGWKDLSPVFLALIRDGTVIYFVVTDLCISAIDIWYCVPNDGAQWLGEPCASIRNWDFIASSSYLTSLTQGTRLVLNLREAADKDNLPTYGSSTEEIATIQFQLKELTTSSRDGIQTGSETIGTVTSAQVKEPHL</sequence>
<keyword evidence="4" id="KW-1185">Reference proteome</keyword>
<evidence type="ECO:0000256" key="1">
    <source>
        <dbReference type="SAM" id="MobiDB-lite"/>
    </source>
</evidence>
<name>A0A0C9ULH4_SPHS4</name>
<evidence type="ECO:0000313" key="3">
    <source>
        <dbReference type="EMBL" id="KIJ35734.1"/>
    </source>
</evidence>
<dbReference type="InterPro" id="IPR045340">
    <property type="entry name" value="DUF6533"/>
</dbReference>
<evidence type="ECO:0000313" key="4">
    <source>
        <dbReference type="Proteomes" id="UP000054279"/>
    </source>
</evidence>
<dbReference type="HOGENOM" id="CLU_035509_15_0_1"/>
<feature type="region of interest" description="Disordered" evidence="1">
    <location>
        <begin position="374"/>
        <end position="396"/>
    </location>
</feature>
<feature type="compositionally biased region" description="Polar residues" evidence="1">
    <location>
        <begin position="374"/>
        <end position="390"/>
    </location>
</feature>
<dbReference type="AlphaFoldDB" id="A0A0C9ULH4"/>
<gene>
    <name evidence="3" type="ORF">M422DRAFT_51352</name>
</gene>